<gene>
    <name evidence="1" type="ORF">CYY_010538</name>
</gene>
<sequence length="439" mass="48669">MVFPKKIVLNNPNEIPAHFGNVKIQGTLRDYCALDRSLQEHLPIPRVNTCFCPRTRVATNAATTQCPIRVYGGPILNMTNATAATYQSNNYKDQQALQRLVQKDVQPLFDLIQKLQDKAWNWMTADYTGTQYLAAWTNDASVKVICDGPQTIVQNGLTNTFSYEYTASWSVKSFSTNLEGNISFTFTVPRMIPQPTIALFLAQSLQTFVNRGLGFNTNSFPMALTLVASAQGYGDLNFYIPDENMGSITSNLVFAVIFIGLQDLVDPTNFRTRIQIFNWDYRNTWTINAHAFNNCLYPGIESNPGLIKTFLFPQRGSSSVSCGYLPLVYHNHQDQTIDSCQIAIQATANTIYGRDLGFSYAINTPLLGTQGQYLVGQSIDPNSFLEQAKGKYAPDLLTVAPSYNNVPVSAKMGSTVQGISSSIFNVNIQINNGTLKSNL</sequence>
<organism evidence="1 2">
    <name type="scientific">Polysphondylium violaceum</name>
    <dbReference type="NCBI Taxonomy" id="133409"/>
    <lineage>
        <taxon>Eukaryota</taxon>
        <taxon>Amoebozoa</taxon>
        <taxon>Evosea</taxon>
        <taxon>Eumycetozoa</taxon>
        <taxon>Dictyostelia</taxon>
        <taxon>Dictyosteliales</taxon>
        <taxon>Dictyosteliaceae</taxon>
        <taxon>Polysphondylium</taxon>
    </lineage>
</organism>
<name>A0A8J4PKH9_9MYCE</name>
<accession>A0A8J4PKH9</accession>
<reference evidence="1" key="1">
    <citation type="submission" date="2020-01" db="EMBL/GenBank/DDBJ databases">
        <title>Development of genomics and gene disruption for Polysphondylium violaceum indicates a role for the polyketide synthase stlB in stalk morphogenesis.</title>
        <authorList>
            <person name="Narita B."/>
            <person name="Kawabe Y."/>
            <person name="Kin K."/>
            <person name="Saito T."/>
            <person name="Gibbs R."/>
            <person name="Kuspa A."/>
            <person name="Muzny D."/>
            <person name="Queller D."/>
            <person name="Richards S."/>
            <person name="Strassman J."/>
            <person name="Sucgang R."/>
            <person name="Worley K."/>
            <person name="Schaap P."/>
        </authorList>
    </citation>
    <scope>NUCLEOTIDE SEQUENCE</scope>
    <source>
        <strain evidence="1">QSvi11</strain>
    </source>
</reference>
<evidence type="ECO:0000313" key="1">
    <source>
        <dbReference type="EMBL" id="KAF2068134.1"/>
    </source>
</evidence>
<proteinExistence type="predicted"/>
<keyword evidence="2" id="KW-1185">Reference proteome</keyword>
<dbReference type="OrthoDB" id="1062969at2759"/>
<evidence type="ECO:0000313" key="2">
    <source>
        <dbReference type="Proteomes" id="UP000695562"/>
    </source>
</evidence>
<protein>
    <submittedName>
        <fullName evidence="1">Uncharacterized protein</fullName>
    </submittedName>
</protein>
<dbReference type="EMBL" id="AJWJ01001179">
    <property type="protein sequence ID" value="KAF2068134.1"/>
    <property type="molecule type" value="Genomic_DNA"/>
</dbReference>
<comment type="caution">
    <text evidence="1">The sequence shown here is derived from an EMBL/GenBank/DDBJ whole genome shotgun (WGS) entry which is preliminary data.</text>
</comment>
<dbReference type="AlphaFoldDB" id="A0A8J4PKH9"/>
<dbReference type="Proteomes" id="UP000695562">
    <property type="component" value="Unassembled WGS sequence"/>
</dbReference>